<reference evidence="6" key="1">
    <citation type="submission" date="2021-11" db="EMBL/GenBank/DDBJ databases">
        <title>Description of a new species Pelosinus isolated from the bottom sediments of Lake Baikal.</title>
        <authorList>
            <person name="Zakharyuk A."/>
        </authorList>
    </citation>
    <scope>NUCLEOTIDE SEQUENCE</scope>
    <source>
        <strain evidence="6">Bkl1</strain>
    </source>
</reference>
<comment type="caution">
    <text evidence="6">The sequence shown here is derived from an EMBL/GenBank/DDBJ whole genome shotgun (WGS) entry which is preliminary data.</text>
</comment>
<dbReference type="InterPro" id="IPR005119">
    <property type="entry name" value="LysR_subst-bd"/>
</dbReference>
<proteinExistence type="inferred from homology"/>
<comment type="similarity">
    <text evidence="1">Belongs to the LysR transcriptional regulatory family.</text>
</comment>
<dbReference type="InterPro" id="IPR036390">
    <property type="entry name" value="WH_DNA-bd_sf"/>
</dbReference>
<dbReference type="InterPro" id="IPR000847">
    <property type="entry name" value="LysR_HTH_N"/>
</dbReference>
<dbReference type="SUPFAM" id="SSF53850">
    <property type="entry name" value="Periplasmic binding protein-like II"/>
    <property type="match status" value="1"/>
</dbReference>
<evidence type="ECO:0000256" key="2">
    <source>
        <dbReference type="ARBA" id="ARBA00023015"/>
    </source>
</evidence>
<dbReference type="PROSITE" id="PS50931">
    <property type="entry name" value="HTH_LYSR"/>
    <property type="match status" value="1"/>
</dbReference>
<protein>
    <submittedName>
        <fullName evidence="6">LysR family transcriptional regulator</fullName>
    </submittedName>
</protein>
<dbReference type="Pfam" id="PF00126">
    <property type="entry name" value="HTH_1"/>
    <property type="match status" value="1"/>
</dbReference>
<dbReference type="InterPro" id="IPR036388">
    <property type="entry name" value="WH-like_DNA-bd_sf"/>
</dbReference>
<dbReference type="EMBL" id="JAJHJB010000032">
    <property type="protein sequence ID" value="MCC5467379.1"/>
    <property type="molecule type" value="Genomic_DNA"/>
</dbReference>
<dbReference type="PANTHER" id="PTHR30126:SF100">
    <property type="entry name" value="LYSR-FAMILY TRANSCRIPTIONAL REGULATOR"/>
    <property type="match status" value="1"/>
</dbReference>
<sequence length="301" mass="34449">MRGSVVLEFRQLKTFMSIVKLGNFSQAAQYLGYTQSSVTTHIQLLEKELNTILFERFGHQLMLTTDGERLYDYAEKITKLAEDAKNEFDHFEIPKGPIVIGMPESLCVYYLTDLLQEYTLLYPDVQLKVNFGIGSDFRNLLRKNMMDLAFFHEKHSSDMDLISTFLWDEPMGMLASPDHALAAYPKVQIKDLEEQRLIFMESGTAYQTALEEGLAKAEIVPKTILEICHIQTIKQMVINNLGITVLPLAAVAQEIKAGLLVELPWQGVELETNAYLAYHKDKWLSHGIRAFIRLVEERLLK</sequence>
<keyword evidence="4" id="KW-0804">Transcription</keyword>
<dbReference type="Pfam" id="PF03466">
    <property type="entry name" value="LysR_substrate"/>
    <property type="match status" value="1"/>
</dbReference>
<dbReference type="CDD" id="cd05466">
    <property type="entry name" value="PBP2_LTTR_substrate"/>
    <property type="match status" value="1"/>
</dbReference>
<dbReference type="PANTHER" id="PTHR30126">
    <property type="entry name" value="HTH-TYPE TRANSCRIPTIONAL REGULATOR"/>
    <property type="match status" value="1"/>
</dbReference>
<organism evidence="6 7">
    <name type="scientific">Pelosinus baikalensis</name>
    <dbReference type="NCBI Taxonomy" id="2892015"/>
    <lineage>
        <taxon>Bacteria</taxon>
        <taxon>Bacillati</taxon>
        <taxon>Bacillota</taxon>
        <taxon>Negativicutes</taxon>
        <taxon>Selenomonadales</taxon>
        <taxon>Sporomusaceae</taxon>
        <taxon>Pelosinus</taxon>
    </lineage>
</organism>
<keyword evidence="3" id="KW-0238">DNA-binding</keyword>
<evidence type="ECO:0000259" key="5">
    <source>
        <dbReference type="PROSITE" id="PS50931"/>
    </source>
</evidence>
<dbReference type="PRINTS" id="PR00039">
    <property type="entry name" value="HTHLYSR"/>
</dbReference>
<evidence type="ECO:0000313" key="7">
    <source>
        <dbReference type="Proteomes" id="UP001165492"/>
    </source>
</evidence>
<feature type="domain" description="HTH lysR-type" evidence="5">
    <location>
        <begin position="7"/>
        <end position="64"/>
    </location>
</feature>
<evidence type="ECO:0000256" key="4">
    <source>
        <dbReference type="ARBA" id="ARBA00023163"/>
    </source>
</evidence>
<keyword evidence="7" id="KW-1185">Reference proteome</keyword>
<evidence type="ECO:0000256" key="3">
    <source>
        <dbReference type="ARBA" id="ARBA00023125"/>
    </source>
</evidence>
<keyword evidence="2" id="KW-0805">Transcription regulation</keyword>
<dbReference type="Gene3D" id="1.10.10.10">
    <property type="entry name" value="Winged helix-like DNA-binding domain superfamily/Winged helix DNA-binding domain"/>
    <property type="match status" value="1"/>
</dbReference>
<accession>A0ABS8HZE8</accession>
<dbReference type="SUPFAM" id="SSF46785">
    <property type="entry name" value="Winged helix' DNA-binding domain"/>
    <property type="match status" value="1"/>
</dbReference>
<evidence type="ECO:0000256" key="1">
    <source>
        <dbReference type="ARBA" id="ARBA00009437"/>
    </source>
</evidence>
<gene>
    <name evidence="6" type="ORF">LMF89_18760</name>
</gene>
<name>A0ABS8HZE8_9FIRM</name>
<dbReference type="Gene3D" id="3.40.190.290">
    <property type="match status" value="1"/>
</dbReference>
<evidence type="ECO:0000313" key="6">
    <source>
        <dbReference type="EMBL" id="MCC5467379.1"/>
    </source>
</evidence>
<dbReference type="Proteomes" id="UP001165492">
    <property type="component" value="Unassembled WGS sequence"/>
</dbReference>